<protein>
    <submittedName>
        <fullName evidence="1">Uncharacterized protein</fullName>
    </submittedName>
</protein>
<evidence type="ECO:0000313" key="1">
    <source>
        <dbReference type="EMBL" id="BBY21489.1"/>
    </source>
</evidence>
<gene>
    <name evidence="1" type="ORF">MSTO_16940</name>
</gene>
<dbReference type="AlphaFoldDB" id="A0A7I7Q5G0"/>
<name>A0A7I7Q5G0_9MYCO</name>
<dbReference type="EMBL" id="AP022587">
    <property type="protein sequence ID" value="BBY21489.1"/>
    <property type="molecule type" value="Genomic_DNA"/>
</dbReference>
<reference evidence="1 2" key="1">
    <citation type="journal article" date="2019" name="Emerg. Microbes Infect.">
        <title>Comprehensive subspecies identification of 175 nontuberculous mycobacteria species based on 7547 genomic profiles.</title>
        <authorList>
            <person name="Matsumoto Y."/>
            <person name="Kinjo T."/>
            <person name="Motooka D."/>
            <person name="Nabeya D."/>
            <person name="Jung N."/>
            <person name="Uechi K."/>
            <person name="Horii T."/>
            <person name="Iida T."/>
            <person name="Fujita J."/>
            <person name="Nakamura S."/>
        </authorList>
    </citation>
    <scope>NUCLEOTIDE SEQUENCE [LARGE SCALE GENOMIC DNA]</scope>
    <source>
        <strain evidence="1 2">JCM 17783</strain>
    </source>
</reference>
<organism evidence="1 2">
    <name type="scientific">Mycobacterium stomatepiae</name>
    <dbReference type="NCBI Taxonomy" id="470076"/>
    <lineage>
        <taxon>Bacteria</taxon>
        <taxon>Bacillati</taxon>
        <taxon>Actinomycetota</taxon>
        <taxon>Actinomycetes</taxon>
        <taxon>Mycobacteriales</taxon>
        <taxon>Mycobacteriaceae</taxon>
        <taxon>Mycobacterium</taxon>
        <taxon>Mycobacterium simiae complex</taxon>
    </lineage>
</organism>
<keyword evidence="2" id="KW-1185">Reference proteome</keyword>
<dbReference type="Proteomes" id="UP000467130">
    <property type="component" value="Chromosome"/>
</dbReference>
<dbReference type="KEGG" id="msto:MSTO_16940"/>
<proteinExistence type="predicted"/>
<evidence type="ECO:0000313" key="2">
    <source>
        <dbReference type="Proteomes" id="UP000467130"/>
    </source>
</evidence>
<sequence>MSLCLKGRVVPGTESSTARVDSDQWPGGDAHHYLSFLRLLPVRFAAQQETAKQRMWLQRPERSLPSADCIPYTNSVPNHRRIV</sequence>
<accession>A0A7I7Q5G0</accession>